<evidence type="ECO:0000313" key="2">
    <source>
        <dbReference type="Proteomes" id="UP000887560"/>
    </source>
</evidence>
<protein>
    <submittedName>
        <fullName evidence="3">Uncharacterized protein</fullName>
    </submittedName>
</protein>
<dbReference type="Proteomes" id="UP000887560">
    <property type="component" value="Unplaced"/>
</dbReference>
<dbReference type="AlphaFoldDB" id="A0A915PBR3"/>
<feature type="region of interest" description="Disordered" evidence="1">
    <location>
        <begin position="69"/>
        <end position="131"/>
    </location>
</feature>
<name>A0A915PBR3_9BILA</name>
<evidence type="ECO:0000256" key="1">
    <source>
        <dbReference type="SAM" id="MobiDB-lite"/>
    </source>
</evidence>
<proteinExistence type="predicted"/>
<reference evidence="3" key="1">
    <citation type="submission" date="2022-11" db="UniProtKB">
        <authorList>
            <consortium name="WormBaseParasite"/>
        </authorList>
    </citation>
    <scope>IDENTIFICATION</scope>
</reference>
<accession>A0A915PBR3</accession>
<sequence length="131" mass="14568">MVNFCTTSSPSKQQVLEQQQQQSTIVTSTCIPSLLSLPPPQLMITSGNLIKNLKKISIKMSAEESTSLNIKNNSTNFDNLQKNSEQPTNKKRKRCGPNLNKQQRLKKKMAKMANSSNEPPLDPQIALVSQV</sequence>
<keyword evidence="2" id="KW-1185">Reference proteome</keyword>
<evidence type="ECO:0000313" key="3">
    <source>
        <dbReference type="WBParaSite" id="scf7180000423932.g11849"/>
    </source>
</evidence>
<dbReference type="WBParaSite" id="scf7180000423932.g11849">
    <property type="protein sequence ID" value="scf7180000423932.g11849"/>
    <property type="gene ID" value="scf7180000423932.g11849"/>
</dbReference>
<organism evidence="2 3">
    <name type="scientific">Meloidogyne floridensis</name>
    <dbReference type="NCBI Taxonomy" id="298350"/>
    <lineage>
        <taxon>Eukaryota</taxon>
        <taxon>Metazoa</taxon>
        <taxon>Ecdysozoa</taxon>
        <taxon>Nematoda</taxon>
        <taxon>Chromadorea</taxon>
        <taxon>Rhabditida</taxon>
        <taxon>Tylenchina</taxon>
        <taxon>Tylenchomorpha</taxon>
        <taxon>Tylenchoidea</taxon>
        <taxon>Meloidogynidae</taxon>
        <taxon>Meloidogyninae</taxon>
        <taxon>Meloidogyne</taxon>
    </lineage>
</organism>
<feature type="compositionally biased region" description="Polar residues" evidence="1">
    <location>
        <begin position="69"/>
        <end position="87"/>
    </location>
</feature>